<evidence type="ECO:0000313" key="3">
    <source>
        <dbReference type="Proteomes" id="UP000075243"/>
    </source>
</evidence>
<dbReference type="Proteomes" id="UP000075243">
    <property type="component" value="Unassembled WGS sequence"/>
</dbReference>
<keyword evidence="3" id="KW-1185">Reference proteome</keyword>
<proteinExistence type="predicted"/>
<name>A0A151RTA2_CAJCA</name>
<gene>
    <name evidence="2" type="ORF">KK1_032688</name>
</gene>
<dbReference type="PROSITE" id="PS50994">
    <property type="entry name" value="INTEGRASE"/>
    <property type="match status" value="1"/>
</dbReference>
<dbReference type="Gramene" id="C.cajan_30200.t">
    <property type="protein sequence ID" value="C.cajan_30200.t.cds1"/>
    <property type="gene ID" value="C.cajan_30200"/>
</dbReference>
<dbReference type="PANTHER" id="PTHR37984">
    <property type="entry name" value="PROTEIN CBG26694"/>
    <property type="match status" value="1"/>
</dbReference>
<dbReference type="EMBL" id="KQ483580">
    <property type="protein sequence ID" value="KYP45761.1"/>
    <property type="molecule type" value="Genomic_DNA"/>
</dbReference>
<dbReference type="SUPFAM" id="SSF53098">
    <property type="entry name" value="Ribonuclease H-like"/>
    <property type="match status" value="1"/>
</dbReference>
<dbReference type="InterPro" id="IPR016197">
    <property type="entry name" value="Chromo-like_dom_sf"/>
</dbReference>
<evidence type="ECO:0000259" key="1">
    <source>
        <dbReference type="PROSITE" id="PS50994"/>
    </source>
</evidence>
<sequence>MGSPLLIVSDRDKIFLSHFWSELFKLVGTRLKFSTAYHPQTDGQTEVVNRCLETYLRCLTGSKPKQWPKWLSWTEFWFNTNYNSSLKLTPFKALYGRDPPHLLKGTTIPSTVEEVNLMTYDRDQMLHDLKENLVTAQNQMKKYADQSRRAVSLAIGDWVYLKLKPYRLRSLARKRNEKLSPRFYGPYQITKQIGVVAFQLALPPESKIHPVFHVSLLKKALSPSATPQPLPPMLSEELELQVTPAAVKVVRNTAHGIAEVLIQWTDLPEFEATWEPVEPIMKQFPSFTLRTR</sequence>
<dbReference type="SUPFAM" id="SSF54160">
    <property type="entry name" value="Chromo domain-like"/>
    <property type="match status" value="1"/>
</dbReference>
<feature type="domain" description="Integrase catalytic" evidence="1">
    <location>
        <begin position="1"/>
        <end position="98"/>
    </location>
</feature>
<reference evidence="2" key="1">
    <citation type="journal article" date="2012" name="Nat. Biotechnol.">
        <title>Draft genome sequence of pigeonpea (Cajanus cajan), an orphan legume crop of resource-poor farmers.</title>
        <authorList>
            <person name="Varshney R.K."/>
            <person name="Chen W."/>
            <person name="Li Y."/>
            <person name="Bharti A.K."/>
            <person name="Saxena R.K."/>
            <person name="Schlueter J.A."/>
            <person name="Donoghue M.T."/>
            <person name="Azam S."/>
            <person name="Fan G."/>
            <person name="Whaley A.M."/>
            <person name="Farmer A.D."/>
            <person name="Sheridan J."/>
            <person name="Iwata A."/>
            <person name="Tuteja R."/>
            <person name="Penmetsa R.V."/>
            <person name="Wu W."/>
            <person name="Upadhyaya H.D."/>
            <person name="Yang S.P."/>
            <person name="Shah T."/>
            <person name="Saxena K.B."/>
            <person name="Michael T."/>
            <person name="McCombie W.R."/>
            <person name="Yang B."/>
            <person name="Zhang G."/>
            <person name="Yang H."/>
            <person name="Wang J."/>
            <person name="Spillane C."/>
            <person name="Cook D.R."/>
            <person name="May G.D."/>
            <person name="Xu X."/>
            <person name="Jackson S.A."/>
        </authorList>
    </citation>
    <scope>NUCLEOTIDE SEQUENCE [LARGE SCALE GENOMIC DNA]</scope>
</reference>
<dbReference type="GO" id="GO:0015074">
    <property type="term" value="P:DNA integration"/>
    <property type="evidence" value="ECO:0007669"/>
    <property type="project" value="InterPro"/>
</dbReference>
<dbReference type="AlphaFoldDB" id="A0A151RTA2"/>
<dbReference type="InterPro" id="IPR001584">
    <property type="entry name" value="Integrase_cat-core"/>
</dbReference>
<dbReference type="InterPro" id="IPR050951">
    <property type="entry name" value="Retrovirus_Pol_polyprotein"/>
</dbReference>
<dbReference type="InterPro" id="IPR056924">
    <property type="entry name" value="SH3_Tf2-1"/>
</dbReference>
<accession>A0A151RTA2</accession>
<dbReference type="Pfam" id="PF24626">
    <property type="entry name" value="SH3_Tf2-1"/>
    <property type="match status" value="1"/>
</dbReference>
<dbReference type="InterPro" id="IPR012337">
    <property type="entry name" value="RNaseH-like_sf"/>
</dbReference>
<dbReference type="InterPro" id="IPR036397">
    <property type="entry name" value="RNaseH_sf"/>
</dbReference>
<protein>
    <submittedName>
        <fullName evidence="2">Retrotransposable element Tf2</fullName>
    </submittedName>
</protein>
<evidence type="ECO:0000313" key="2">
    <source>
        <dbReference type="EMBL" id="KYP45761.1"/>
    </source>
</evidence>
<dbReference type="GO" id="GO:0003676">
    <property type="term" value="F:nucleic acid binding"/>
    <property type="evidence" value="ECO:0007669"/>
    <property type="project" value="InterPro"/>
</dbReference>
<dbReference type="OMA" id="DESATWE"/>
<organism evidence="2 3">
    <name type="scientific">Cajanus cajan</name>
    <name type="common">Pigeon pea</name>
    <name type="synonym">Cajanus indicus</name>
    <dbReference type="NCBI Taxonomy" id="3821"/>
    <lineage>
        <taxon>Eukaryota</taxon>
        <taxon>Viridiplantae</taxon>
        <taxon>Streptophyta</taxon>
        <taxon>Embryophyta</taxon>
        <taxon>Tracheophyta</taxon>
        <taxon>Spermatophyta</taxon>
        <taxon>Magnoliopsida</taxon>
        <taxon>eudicotyledons</taxon>
        <taxon>Gunneridae</taxon>
        <taxon>Pentapetalae</taxon>
        <taxon>rosids</taxon>
        <taxon>fabids</taxon>
        <taxon>Fabales</taxon>
        <taxon>Fabaceae</taxon>
        <taxon>Papilionoideae</taxon>
        <taxon>50 kb inversion clade</taxon>
        <taxon>NPAAA clade</taxon>
        <taxon>indigoferoid/millettioid clade</taxon>
        <taxon>Phaseoleae</taxon>
        <taxon>Cajanus</taxon>
    </lineage>
</organism>
<dbReference type="PANTHER" id="PTHR37984:SF5">
    <property type="entry name" value="PROTEIN NYNRIN-LIKE"/>
    <property type="match status" value="1"/>
</dbReference>
<dbReference type="Gene3D" id="3.30.420.10">
    <property type="entry name" value="Ribonuclease H-like superfamily/Ribonuclease H"/>
    <property type="match status" value="1"/>
</dbReference>